<keyword evidence="2" id="KW-1185">Reference proteome</keyword>
<name>A0ABX1W771_9SPHI</name>
<reference evidence="1 2" key="1">
    <citation type="submission" date="2020-05" db="EMBL/GenBank/DDBJ databases">
        <authorList>
            <person name="Khan S.A."/>
            <person name="Jeon C.O."/>
            <person name="Chun B.H."/>
        </authorList>
    </citation>
    <scope>NUCLEOTIDE SEQUENCE [LARGE SCALE GENOMIC DNA]</scope>
    <source>
        <strain evidence="1 2">S1162</strain>
    </source>
</reference>
<evidence type="ECO:0000313" key="1">
    <source>
        <dbReference type="EMBL" id="NNU34207.1"/>
    </source>
</evidence>
<comment type="caution">
    <text evidence="1">The sequence shown here is derived from an EMBL/GenBank/DDBJ whole genome shotgun (WGS) entry which is preliminary data.</text>
</comment>
<dbReference type="EMBL" id="JABFCR010000035">
    <property type="protein sequence ID" value="NNU34207.1"/>
    <property type="molecule type" value="Genomic_DNA"/>
</dbReference>
<organism evidence="1 2">
    <name type="scientific">Mucilaginibacter humi</name>
    <dbReference type="NCBI Taxonomy" id="2732510"/>
    <lineage>
        <taxon>Bacteria</taxon>
        <taxon>Pseudomonadati</taxon>
        <taxon>Bacteroidota</taxon>
        <taxon>Sphingobacteriia</taxon>
        <taxon>Sphingobacteriales</taxon>
        <taxon>Sphingobacteriaceae</taxon>
        <taxon>Mucilaginibacter</taxon>
    </lineage>
</organism>
<gene>
    <name evidence="1" type="ORF">HK413_08720</name>
</gene>
<dbReference type="RefSeq" id="WP_175269892.1">
    <property type="nucleotide sequence ID" value="NZ_JABFCR010000035.1"/>
</dbReference>
<proteinExistence type="predicted"/>
<protein>
    <submittedName>
        <fullName evidence="1">Uncharacterized protein</fullName>
    </submittedName>
</protein>
<dbReference type="Pfam" id="PF17132">
    <property type="entry name" value="Glyco_hydro_106"/>
    <property type="match status" value="2"/>
</dbReference>
<dbReference type="Proteomes" id="UP000566071">
    <property type="component" value="Unassembled WGS sequence"/>
</dbReference>
<sequence>MHAKGIEGAILYESGTGSELSSTLATMVLKDKKYIFTPTKDFAGAYMNELPTAHLQPWDNRVRELFRFAAKEAGRLGVKLVLSVGLAGTSGPIPAEYGQQRMLWSEKNIEGGTTFNEILPEPNETVSATYLPSAAIAADYKRKSARQSQNLKTPKFIGHNIAVLAVSQNGAVINVSDKMDTDGRLRWDVPAGKWKILRFAYQPTNKGDVWGLFTDGMSAEALDTTWSHTIGRMLKEMTPEEKKGLTGIEDDSWEGGETTGPGCFRKSLKNCAIMI</sequence>
<accession>A0ABX1W771</accession>
<evidence type="ECO:0000313" key="2">
    <source>
        <dbReference type="Proteomes" id="UP000566071"/>
    </source>
</evidence>